<evidence type="ECO:0000313" key="2">
    <source>
        <dbReference type="EMBL" id="KAK3305930.1"/>
    </source>
</evidence>
<dbReference type="EMBL" id="JAUDZG010000004">
    <property type="protein sequence ID" value="KAK3305930.1"/>
    <property type="molecule type" value="Genomic_DNA"/>
</dbReference>
<organism evidence="2 3">
    <name type="scientific">Chaetomium strumarium</name>
    <dbReference type="NCBI Taxonomy" id="1170767"/>
    <lineage>
        <taxon>Eukaryota</taxon>
        <taxon>Fungi</taxon>
        <taxon>Dikarya</taxon>
        <taxon>Ascomycota</taxon>
        <taxon>Pezizomycotina</taxon>
        <taxon>Sordariomycetes</taxon>
        <taxon>Sordariomycetidae</taxon>
        <taxon>Sordariales</taxon>
        <taxon>Chaetomiaceae</taxon>
        <taxon>Chaetomium</taxon>
    </lineage>
</organism>
<dbReference type="AlphaFoldDB" id="A0AAJ0M1V5"/>
<reference evidence="2" key="2">
    <citation type="submission" date="2023-06" db="EMBL/GenBank/DDBJ databases">
        <authorList>
            <consortium name="Lawrence Berkeley National Laboratory"/>
            <person name="Mondo S.J."/>
            <person name="Hensen N."/>
            <person name="Bonometti L."/>
            <person name="Westerberg I."/>
            <person name="Brannstrom I.O."/>
            <person name="Guillou S."/>
            <person name="Cros-Aarteil S."/>
            <person name="Calhoun S."/>
            <person name="Haridas S."/>
            <person name="Kuo A."/>
            <person name="Pangilinan J."/>
            <person name="Riley R."/>
            <person name="Labutti K."/>
            <person name="Andreopoulos B."/>
            <person name="Lipzen A."/>
            <person name="Chen C."/>
            <person name="Yanf M."/>
            <person name="Daum C."/>
            <person name="Ng V."/>
            <person name="Clum A."/>
            <person name="Steindorff A."/>
            <person name="Ohm R."/>
            <person name="Martin F."/>
            <person name="Silar P."/>
            <person name="Natvig D."/>
            <person name="Lalanne C."/>
            <person name="Gautier V."/>
            <person name="Ament-Velasquez S.L."/>
            <person name="Kruys A."/>
            <person name="Hutchinson M.I."/>
            <person name="Powell A.J."/>
            <person name="Barry K."/>
            <person name="Miller A.N."/>
            <person name="Grigoriev I.V."/>
            <person name="Debuchy R."/>
            <person name="Gladieux P."/>
            <person name="Thoren M.H."/>
            <person name="Johannesson H."/>
        </authorList>
    </citation>
    <scope>NUCLEOTIDE SEQUENCE</scope>
    <source>
        <strain evidence="2">CBS 333.67</strain>
    </source>
</reference>
<evidence type="ECO:0000313" key="3">
    <source>
        <dbReference type="Proteomes" id="UP001273166"/>
    </source>
</evidence>
<evidence type="ECO:0000256" key="1">
    <source>
        <dbReference type="SAM" id="MobiDB-lite"/>
    </source>
</evidence>
<protein>
    <submittedName>
        <fullName evidence="2">Uncharacterized protein</fullName>
    </submittedName>
</protein>
<dbReference type="GeneID" id="87883690"/>
<feature type="compositionally biased region" description="Basic and acidic residues" evidence="1">
    <location>
        <begin position="1"/>
        <end position="11"/>
    </location>
</feature>
<proteinExistence type="predicted"/>
<reference evidence="2" key="1">
    <citation type="journal article" date="2023" name="Mol. Phylogenet. Evol.">
        <title>Genome-scale phylogeny and comparative genomics of the fungal order Sordariales.</title>
        <authorList>
            <person name="Hensen N."/>
            <person name="Bonometti L."/>
            <person name="Westerberg I."/>
            <person name="Brannstrom I.O."/>
            <person name="Guillou S."/>
            <person name="Cros-Aarteil S."/>
            <person name="Calhoun S."/>
            <person name="Haridas S."/>
            <person name="Kuo A."/>
            <person name="Mondo S."/>
            <person name="Pangilinan J."/>
            <person name="Riley R."/>
            <person name="LaButti K."/>
            <person name="Andreopoulos B."/>
            <person name="Lipzen A."/>
            <person name="Chen C."/>
            <person name="Yan M."/>
            <person name="Daum C."/>
            <person name="Ng V."/>
            <person name="Clum A."/>
            <person name="Steindorff A."/>
            <person name="Ohm R.A."/>
            <person name="Martin F."/>
            <person name="Silar P."/>
            <person name="Natvig D.O."/>
            <person name="Lalanne C."/>
            <person name="Gautier V."/>
            <person name="Ament-Velasquez S.L."/>
            <person name="Kruys A."/>
            <person name="Hutchinson M.I."/>
            <person name="Powell A.J."/>
            <person name="Barry K."/>
            <person name="Miller A.N."/>
            <person name="Grigoriev I.V."/>
            <person name="Debuchy R."/>
            <person name="Gladieux P."/>
            <person name="Hiltunen Thoren M."/>
            <person name="Johannesson H."/>
        </authorList>
    </citation>
    <scope>NUCLEOTIDE SEQUENCE</scope>
    <source>
        <strain evidence="2">CBS 333.67</strain>
    </source>
</reference>
<gene>
    <name evidence="2" type="ORF">B0T15DRAFT_396829</name>
</gene>
<accession>A0AAJ0M1V5</accession>
<dbReference type="RefSeq" id="XP_062721710.1">
    <property type="nucleotide sequence ID" value="XM_062864861.1"/>
</dbReference>
<feature type="region of interest" description="Disordered" evidence="1">
    <location>
        <begin position="1"/>
        <end position="28"/>
    </location>
</feature>
<keyword evidence="3" id="KW-1185">Reference proteome</keyword>
<sequence length="467" mass="53071">PEPDTMDRTDNISETPDVGEERGSSSPELSLEVILPEPLRQEIASWCASRLAASSLDIEQVYVELRHLEAKEKLVVAQDGCFGSVSAAWTREKMKQMIARGFDIRRCLLRSAALELSRDKLQPITIVDLPLDILRIIFNEFHYDRVFSDSRSSLDIADVICQRPHIACGVHGIQVCLAYRPKEYADSLVRYTTSRLTNLSLYVRLRYDLCAVDGGDTSLLQEEADSWLKLSADWEDYCREFDGGGASREVPEGYLTPYREMLRQGYAEFRRLHEEQRRLLSDGSFANALAAAIAQLPNAHCLSFVDDVERHADLEGSLLNDAGRFSRMMQAQPQWREIDDDEQGGSPVDMESIQHRPALVPDEDKLHLDHYVGAILSNCGKQLRYLHVDLSNLGIRTNAFRAEHENCSYAGPFLARLQEMPRIRNLSLYGSELGLWRCIEETSIPQDVGRYMRGELERNPLRPYTDS</sequence>
<feature type="non-terminal residue" evidence="2">
    <location>
        <position position="1"/>
    </location>
</feature>
<name>A0AAJ0M1V5_9PEZI</name>
<comment type="caution">
    <text evidence="2">The sequence shown here is derived from an EMBL/GenBank/DDBJ whole genome shotgun (WGS) entry which is preliminary data.</text>
</comment>
<dbReference type="Proteomes" id="UP001273166">
    <property type="component" value="Unassembled WGS sequence"/>
</dbReference>